<evidence type="ECO:0000313" key="2">
    <source>
        <dbReference type="EMBL" id="CRL11526.1"/>
    </source>
</evidence>
<dbReference type="InterPro" id="IPR015947">
    <property type="entry name" value="PUA-like_sf"/>
</dbReference>
<sequence length="142" mass="15716">MTSLAEAIAEFPGAQSYRPGDSPALNAEIIGLIRSGAKTVSCEAWSVFDDGLESLPEVGRVDIVLSWDGTAACATQTEKVEKVRFCDVTSEMVPPQGEFKDLEHWRAGYQAYMTRAGRFHQNAPMMVETFRLVRDFGDHKDV</sequence>
<reference evidence="3" key="1">
    <citation type="submission" date="2015-05" db="EMBL/GenBank/DDBJ databases">
        <authorList>
            <person name="Rodrigo-Torres Lidia"/>
            <person name="Arahal R.David."/>
        </authorList>
    </citation>
    <scope>NUCLEOTIDE SEQUENCE [LARGE SCALE GENOMIC DNA]</scope>
    <source>
        <strain evidence="3">CECT 7321</strain>
    </source>
</reference>
<accession>A0A0H5D322</accession>
<evidence type="ECO:0000313" key="3">
    <source>
        <dbReference type="Proteomes" id="UP000043764"/>
    </source>
</evidence>
<dbReference type="SUPFAM" id="SSF88697">
    <property type="entry name" value="PUA domain-like"/>
    <property type="match status" value="1"/>
</dbReference>
<dbReference type="AlphaFoldDB" id="A0A0H5D322"/>
<dbReference type="EMBL" id="CVRL01000033">
    <property type="protein sequence ID" value="CRL11526.1"/>
    <property type="molecule type" value="Genomic_DNA"/>
</dbReference>
<protein>
    <submittedName>
        <fullName evidence="2">ASCH domain protein</fullName>
    </submittedName>
</protein>
<dbReference type="Gene3D" id="3.10.400.10">
    <property type="entry name" value="Sulfate adenylyltransferase"/>
    <property type="match status" value="1"/>
</dbReference>
<gene>
    <name evidence="2" type="ORF">NIT7321_02394</name>
</gene>
<dbReference type="PANTHER" id="PTHR39203:SF1">
    <property type="entry name" value="CYTOPLASMIC PROTEIN"/>
    <property type="match status" value="1"/>
</dbReference>
<dbReference type="InterPro" id="IPR009326">
    <property type="entry name" value="DUF984"/>
</dbReference>
<dbReference type="PANTHER" id="PTHR39203">
    <property type="entry name" value="CYTOPLASMIC PROTEIN-RELATED"/>
    <property type="match status" value="1"/>
</dbReference>
<dbReference type="Pfam" id="PF04266">
    <property type="entry name" value="ASCH"/>
    <property type="match status" value="1"/>
</dbReference>
<dbReference type="InterPro" id="IPR007374">
    <property type="entry name" value="ASCH_domain"/>
</dbReference>
<evidence type="ECO:0000259" key="1">
    <source>
        <dbReference type="SMART" id="SM01022"/>
    </source>
</evidence>
<dbReference type="RefSeq" id="WP_050673587.1">
    <property type="nucleotide sequence ID" value="NZ_CVRL01000033.1"/>
</dbReference>
<organism evidence="2 3">
    <name type="scientific">Phaeobacter italicus</name>
    <dbReference type="NCBI Taxonomy" id="481446"/>
    <lineage>
        <taxon>Bacteria</taxon>
        <taxon>Pseudomonadati</taxon>
        <taxon>Pseudomonadota</taxon>
        <taxon>Alphaproteobacteria</taxon>
        <taxon>Rhodobacterales</taxon>
        <taxon>Roseobacteraceae</taxon>
        <taxon>Phaeobacter</taxon>
    </lineage>
</organism>
<keyword evidence="3" id="KW-1185">Reference proteome</keyword>
<dbReference type="STRING" id="481446.NIT7645_00791"/>
<dbReference type="Proteomes" id="UP000043764">
    <property type="component" value="Unassembled WGS sequence"/>
</dbReference>
<feature type="domain" description="ASCH" evidence="1">
    <location>
        <begin position="23"/>
        <end position="134"/>
    </location>
</feature>
<dbReference type="SMART" id="SM01022">
    <property type="entry name" value="ASCH"/>
    <property type="match status" value="1"/>
</dbReference>
<proteinExistence type="predicted"/>
<name>A0A0H5D322_9RHOB</name>